<dbReference type="PATRIC" id="fig|1029756.8.peg.3044"/>
<dbReference type="AlphaFoldDB" id="V5SHL6"/>
<evidence type="ECO:0000313" key="2">
    <source>
        <dbReference type="Proteomes" id="UP000018542"/>
    </source>
</evidence>
<dbReference type="KEGG" id="hni:W911_14620"/>
<protein>
    <submittedName>
        <fullName evidence="1">Uncharacterized protein</fullName>
    </submittedName>
</protein>
<accession>V5SHL6</accession>
<proteinExistence type="predicted"/>
<dbReference type="HOGENOM" id="CLU_2601307_0_0_5"/>
<keyword evidence="2" id="KW-1185">Reference proteome</keyword>
<sequence length="79" mass="8639">MIETVSVTMRREGGMIEVVDGLRRVLGRGLTVDAALQDAALQHSKWNLSLGAIVVGTDHLGQPLAEMTVARRALHFRMD</sequence>
<gene>
    <name evidence="1" type="ORF">W911_14620</name>
</gene>
<evidence type="ECO:0000313" key="1">
    <source>
        <dbReference type="EMBL" id="AHB50346.1"/>
    </source>
</evidence>
<name>V5SHL6_9HYPH</name>
<dbReference type="EMBL" id="CP006912">
    <property type="protein sequence ID" value="AHB50346.1"/>
    <property type="molecule type" value="Genomic_DNA"/>
</dbReference>
<dbReference type="RefSeq" id="WP_023788235.1">
    <property type="nucleotide sequence ID" value="NC_022997.1"/>
</dbReference>
<reference evidence="1 2" key="1">
    <citation type="journal article" date="2014" name="Genome Announc.">
        <title>Complete Genome Sequence of Hyphomicrobium nitrativorans Strain NL23, a Denitrifying Bacterium Isolated from Biofilm of a Methanol-Fed Denitrification System Treating Seawater at the Montreal Biodome.</title>
        <authorList>
            <person name="Martineau C."/>
            <person name="Villeneuve C."/>
            <person name="Mauffrey F."/>
            <person name="Villemur R."/>
        </authorList>
    </citation>
    <scope>NUCLEOTIDE SEQUENCE [LARGE SCALE GENOMIC DNA]</scope>
    <source>
        <strain evidence="1">NL23</strain>
    </source>
</reference>
<dbReference type="STRING" id="1029756.W911_14620"/>
<dbReference type="Proteomes" id="UP000018542">
    <property type="component" value="Chromosome"/>
</dbReference>
<organism evidence="1 2">
    <name type="scientific">Hyphomicrobium nitrativorans NL23</name>
    <dbReference type="NCBI Taxonomy" id="1029756"/>
    <lineage>
        <taxon>Bacteria</taxon>
        <taxon>Pseudomonadati</taxon>
        <taxon>Pseudomonadota</taxon>
        <taxon>Alphaproteobacteria</taxon>
        <taxon>Hyphomicrobiales</taxon>
        <taxon>Hyphomicrobiaceae</taxon>
        <taxon>Hyphomicrobium</taxon>
    </lineage>
</organism>